<dbReference type="AlphaFoldDB" id="A0A2T5G3F1"/>
<evidence type="ECO:0000256" key="4">
    <source>
        <dbReference type="ARBA" id="ARBA00023136"/>
    </source>
</evidence>
<feature type="transmembrane region" description="Helical" evidence="5">
    <location>
        <begin position="174"/>
        <end position="202"/>
    </location>
</feature>
<organism evidence="6 7">
    <name type="scientific">Hydrogenibacillus schlegelii</name>
    <name type="common">Bacillus schlegelii</name>
    <dbReference type="NCBI Taxonomy" id="1484"/>
    <lineage>
        <taxon>Bacteria</taxon>
        <taxon>Bacillati</taxon>
        <taxon>Bacillota</taxon>
        <taxon>Bacilli</taxon>
        <taxon>Bacillales</taxon>
        <taxon>Bacillales Family X. Incertae Sedis</taxon>
        <taxon>Hydrogenibacillus</taxon>
    </lineage>
</organism>
<gene>
    <name evidence="6" type="ORF">HSCHL_0837</name>
</gene>
<evidence type="ECO:0000256" key="1">
    <source>
        <dbReference type="ARBA" id="ARBA00004141"/>
    </source>
</evidence>
<evidence type="ECO:0000256" key="2">
    <source>
        <dbReference type="ARBA" id="ARBA00022692"/>
    </source>
</evidence>
<feature type="transmembrane region" description="Helical" evidence="5">
    <location>
        <begin position="126"/>
        <end position="144"/>
    </location>
</feature>
<dbReference type="EMBL" id="PEBV01000098">
    <property type="protein sequence ID" value="PTQ50718.1"/>
    <property type="molecule type" value="Genomic_DNA"/>
</dbReference>
<dbReference type="Pfam" id="PF09685">
    <property type="entry name" value="MamF_MmsF"/>
    <property type="match status" value="1"/>
</dbReference>
<accession>A0A2T5G3F1</accession>
<evidence type="ECO:0000256" key="5">
    <source>
        <dbReference type="SAM" id="Phobius"/>
    </source>
</evidence>
<proteinExistence type="predicted"/>
<evidence type="ECO:0000313" key="6">
    <source>
        <dbReference type="EMBL" id="PTQ50718.1"/>
    </source>
</evidence>
<keyword evidence="4 5" id="KW-0472">Membrane</keyword>
<name>A0A2T5G3F1_HYDSH</name>
<evidence type="ECO:0000313" key="7">
    <source>
        <dbReference type="Proteomes" id="UP000244180"/>
    </source>
</evidence>
<protein>
    <submittedName>
        <fullName evidence="6">Uncharacterized protein</fullName>
    </submittedName>
</protein>
<dbReference type="Proteomes" id="UP000244180">
    <property type="component" value="Unassembled WGS sequence"/>
</dbReference>
<comment type="caution">
    <text evidence="6">The sequence shown here is derived from an EMBL/GenBank/DDBJ whole genome shotgun (WGS) entry which is preliminary data.</text>
</comment>
<reference evidence="6 7" key="1">
    <citation type="submission" date="2017-08" db="EMBL/GenBank/DDBJ databases">
        <title>Burning lignite coal seam in the remote Altai Mountains harbors a hydrogen-driven thermophilic microbial community.</title>
        <authorList>
            <person name="Kadnikov V.V."/>
            <person name="Mardanov A.V."/>
            <person name="Ivasenko D."/>
            <person name="Beletsky A.V."/>
            <person name="Karnachuk O.V."/>
            <person name="Ravin N.V."/>
        </authorList>
    </citation>
    <scope>NUCLEOTIDE SEQUENCE [LARGE SCALE GENOMIC DNA]</scope>
    <source>
        <strain evidence="6">AL33</strain>
    </source>
</reference>
<dbReference type="InterPro" id="IPR019109">
    <property type="entry name" value="MamF_MmsF"/>
</dbReference>
<sequence>MILWRGIPPKAVEARRAPRGADRPLSGGGFFCYTPLGFRSSVVGHRRGSWPEEVTWLIPPKLVRRRPPSPILLRALGGLIHGSGLMAIVFRLPFVQILLPLALWVLLGRLDPLLYDHGREATRFQFTWTGLATLAFLPAAIAVGRGTAPPLDVGPGGGAEGWPGIVGTVASTPFLWPFAAVFTGWLILSFWGAVSAAAGHVVRYPLTLRLF</sequence>
<keyword evidence="2 5" id="KW-0812">Transmembrane</keyword>
<evidence type="ECO:0000256" key="3">
    <source>
        <dbReference type="ARBA" id="ARBA00022989"/>
    </source>
</evidence>
<keyword evidence="3 5" id="KW-1133">Transmembrane helix</keyword>
<comment type="subcellular location">
    <subcellularLocation>
        <location evidence="1">Membrane</location>
        <topology evidence="1">Multi-pass membrane protein</topology>
    </subcellularLocation>
</comment>